<dbReference type="EMBL" id="CP003274">
    <property type="protein sequence ID" value="AFL77163.1"/>
    <property type="molecule type" value="Genomic_DNA"/>
</dbReference>
<dbReference type="KEGG" id="afd:Alfi_0789"/>
<dbReference type="PATRIC" id="fig|679935.3.peg.733"/>
<dbReference type="AlphaFoldDB" id="I3YJJ5"/>
<sequence length="88" mass="9920">MDYGNLQLRSKSFLDFTTDPAVLDEILGGHSKADKEDFMQSLSPDNAPMSEQNRAITFMAFAEFCEDRQLAAAIEAEFGDEYRAVFNE</sequence>
<name>I3YJJ5_ALIFI</name>
<evidence type="ECO:0000313" key="1">
    <source>
        <dbReference type="EMBL" id="AFL77163.1"/>
    </source>
</evidence>
<dbReference type="Proteomes" id="UP000006052">
    <property type="component" value="Chromosome"/>
</dbReference>
<protein>
    <submittedName>
        <fullName evidence="1">Uncharacterized protein</fullName>
    </submittedName>
</protein>
<gene>
    <name evidence="1" type="ordered locus">Alfi_0789</name>
</gene>
<accession>I3YJJ5</accession>
<organism evidence="1 2">
    <name type="scientific">Alistipes finegoldii (strain DSM 17242 / JCM 16770 / CCUG 46020 / CIP 107999 / KCTC 15236 / AHN 2437)</name>
    <dbReference type="NCBI Taxonomy" id="679935"/>
    <lineage>
        <taxon>Bacteria</taxon>
        <taxon>Pseudomonadati</taxon>
        <taxon>Bacteroidota</taxon>
        <taxon>Bacteroidia</taxon>
        <taxon>Bacteroidales</taxon>
        <taxon>Rikenellaceae</taxon>
        <taxon>Alistipes</taxon>
    </lineage>
</organism>
<dbReference type="STRING" id="679935.Alfi_0789"/>
<evidence type="ECO:0000313" key="2">
    <source>
        <dbReference type="Proteomes" id="UP000006052"/>
    </source>
</evidence>
<proteinExistence type="predicted"/>
<dbReference type="HOGENOM" id="CLU_2586782_0_0_10"/>
<reference evidence="2" key="1">
    <citation type="journal article" date="2013" name="Stand. Genomic Sci.">
        <title>Complete genome sequence of the bile-resistant pigment-producing anaerobe Alistipes finegoldii type strain (AHN2437(T)).</title>
        <authorList>
            <person name="Mavromatis K."/>
            <person name="Stackebrandt E."/>
            <person name="Munk C."/>
            <person name="Lapidus A."/>
            <person name="Nolan M."/>
            <person name="Lucas S."/>
            <person name="Hammon N."/>
            <person name="Deshpande S."/>
            <person name="Cheng J.F."/>
            <person name="Tapia R."/>
            <person name="Goodwin L.A."/>
            <person name="Pitluck S."/>
            <person name="Liolios K."/>
            <person name="Pagani I."/>
            <person name="Ivanova N."/>
            <person name="Mikhailova N."/>
            <person name="Huntemann M."/>
            <person name="Pati A."/>
            <person name="Chen A."/>
            <person name="Palaniappan K."/>
            <person name="Land M."/>
            <person name="Hauser L."/>
            <person name="Rohde M."/>
            <person name="Gronow S."/>
            <person name="Goker M."/>
            <person name="Detter J.C."/>
            <person name="Bristow J."/>
            <person name="Eisen J.A."/>
            <person name="Markowitz V."/>
            <person name="Hugenholtz P."/>
            <person name="Kyrpides N.C."/>
            <person name="Klenk H.P."/>
            <person name="Woyke T."/>
        </authorList>
    </citation>
    <scope>NUCLEOTIDE SEQUENCE</scope>
    <source>
        <strain evidence="2">DSM 17242 / JCM 16770 / AHN 2437 / CCUG 46020 / CIP 107999</strain>
    </source>
</reference>
<dbReference type="RefSeq" id="WP_014774847.1">
    <property type="nucleotide sequence ID" value="NC_018011.1"/>
</dbReference>